<dbReference type="Proteomes" id="UP001219518">
    <property type="component" value="Unassembled WGS sequence"/>
</dbReference>
<evidence type="ECO:0000313" key="1">
    <source>
        <dbReference type="EMBL" id="KAK3909535.1"/>
    </source>
</evidence>
<evidence type="ECO:0000313" key="2">
    <source>
        <dbReference type="EMBL" id="KAK3921045.1"/>
    </source>
</evidence>
<keyword evidence="3" id="KW-1185">Reference proteome</keyword>
<reference evidence="1" key="2">
    <citation type="journal article" date="2023" name="BMC Genomics">
        <title>Pest status, molecular evolution, and epigenetic factors derived from the genome assembly of Frankliniella fusca, a thysanopteran phytovirus vector.</title>
        <authorList>
            <person name="Catto M.A."/>
            <person name="Labadie P.E."/>
            <person name="Jacobson A.L."/>
            <person name="Kennedy G.G."/>
            <person name="Srinivasan R."/>
            <person name="Hunt B.G."/>
        </authorList>
    </citation>
    <scope>NUCLEOTIDE SEQUENCE</scope>
    <source>
        <strain evidence="1">PL_HMW_Pooled</strain>
    </source>
</reference>
<sequence>MLQGNWKFWPAQPCLPQHRSPHRYTHLLWRFRFIFSRINPLLLCTYFHNIFLIS</sequence>
<accession>A0AAE1GUC8</accession>
<comment type="caution">
    <text evidence="1">The sequence shown here is derived from an EMBL/GenBank/DDBJ whole genome shotgun (WGS) entry which is preliminary data.</text>
</comment>
<name>A0AAE1GUC8_9NEOP</name>
<organism evidence="1 3">
    <name type="scientific">Frankliniella fusca</name>
    <dbReference type="NCBI Taxonomy" id="407009"/>
    <lineage>
        <taxon>Eukaryota</taxon>
        <taxon>Metazoa</taxon>
        <taxon>Ecdysozoa</taxon>
        <taxon>Arthropoda</taxon>
        <taxon>Hexapoda</taxon>
        <taxon>Insecta</taxon>
        <taxon>Pterygota</taxon>
        <taxon>Neoptera</taxon>
        <taxon>Paraneoptera</taxon>
        <taxon>Thysanoptera</taxon>
        <taxon>Terebrantia</taxon>
        <taxon>Thripoidea</taxon>
        <taxon>Thripidae</taxon>
        <taxon>Frankliniella</taxon>
    </lineage>
</organism>
<reference evidence="1" key="1">
    <citation type="submission" date="2021-07" db="EMBL/GenBank/DDBJ databases">
        <authorList>
            <person name="Catto M.A."/>
            <person name="Jacobson A."/>
            <person name="Kennedy G."/>
            <person name="Labadie P."/>
            <person name="Hunt B.G."/>
            <person name="Srinivasan R."/>
        </authorList>
    </citation>
    <scope>NUCLEOTIDE SEQUENCE</scope>
    <source>
        <strain evidence="1">PL_HMW_Pooled</strain>
        <tissue evidence="1">Head</tissue>
    </source>
</reference>
<proteinExistence type="predicted"/>
<gene>
    <name evidence="2" type="ORF">KUF71_010260</name>
    <name evidence="1" type="ORF">KUF71_019638</name>
</gene>
<dbReference type="AlphaFoldDB" id="A0AAE1GUC8"/>
<evidence type="ECO:0000313" key="3">
    <source>
        <dbReference type="Proteomes" id="UP001219518"/>
    </source>
</evidence>
<dbReference type="EMBL" id="JAHWGI010000105">
    <property type="protein sequence ID" value="KAK3909535.1"/>
    <property type="molecule type" value="Genomic_DNA"/>
</dbReference>
<dbReference type="EMBL" id="JAHWGI010001031">
    <property type="protein sequence ID" value="KAK3921045.1"/>
    <property type="molecule type" value="Genomic_DNA"/>
</dbReference>
<protein>
    <submittedName>
        <fullName evidence="1">Golgi to ER traffic protein 2</fullName>
    </submittedName>
</protein>